<feature type="signal peptide" evidence="2">
    <location>
        <begin position="1"/>
        <end position="29"/>
    </location>
</feature>
<evidence type="ECO:0000256" key="2">
    <source>
        <dbReference type="SAM" id="SignalP"/>
    </source>
</evidence>
<keyword evidence="5" id="KW-1185">Reference proteome</keyword>
<feature type="chain" id="PRO_5040867026" evidence="2">
    <location>
        <begin position="30"/>
        <end position="284"/>
    </location>
</feature>
<dbReference type="EMBL" id="JANTHZ010000011">
    <property type="protein sequence ID" value="MCS0497289.1"/>
    <property type="molecule type" value="Genomic_DNA"/>
</dbReference>
<dbReference type="PROSITE" id="PS51318">
    <property type="entry name" value="TAT"/>
    <property type="match status" value="1"/>
</dbReference>
<dbReference type="SUPFAM" id="SSF53850">
    <property type="entry name" value="Periplasmic binding protein-like II"/>
    <property type="match status" value="1"/>
</dbReference>
<gene>
    <name evidence="4" type="ORF">NVS89_19560</name>
</gene>
<dbReference type="Proteomes" id="UP001151088">
    <property type="component" value="Unassembled WGS sequence"/>
</dbReference>
<proteinExistence type="predicted"/>
<dbReference type="AlphaFoldDB" id="A0A9X2T7A0"/>
<evidence type="ECO:0000259" key="3">
    <source>
        <dbReference type="SMART" id="SM00062"/>
    </source>
</evidence>
<dbReference type="Gene3D" id="3.40.190.10">
    <property type="entry name" value="Periplasmic binding protein-like II"/>
    <property type="match status" value="2"/>
</dbReference>
<dbReference type="PANTHER" id="PTHR35936:SF17">
    <property type="entry name" value="ARGININE-BINDING EXTRACELLULAR PROTEIN ARTP"/>
    <property type="match status" value="1"/>
</dbReference>
<dbReference type="PANTHER" id="PTHR35936">
    <property type="entry name" value="MEMBRANE-BOUND LYTIC MUREIN TRANSGLYCOSYLASE F"/>
    <property type="match status" value="1"/>
</dbReference>
<dbReference type="InterPro" id="IPR001638">
    <property type="entry name" value="Solute-binding_3/MltF_N"/>
</dbReference>
<sequence>MMSLTRRAFGLTLLGGAAVAALGTAPAFAETTLERIRRTKKLTVGTEAAFPPFEFVEDGKIVGYGKDILNVVVADLDVELNQLDVPFQGILPGVLAGKFDFVATSVGINEERAKKYAFTLPIAESTPYFIKRAGDASISSGADLNGKVVGTQLGTTTEQAARATNAKLKKAGGKGFSDLKLYPSFPETYLALANGEVDVVVQSLPNAAVLIKQQPGVFALAGPASETISYMGWVTRPEDKDLRDYISGVIRQLRDSGKLYAFQDKWFGFRMPIPDSGYLPPGAV</sequence>
<dbReference type="Pfam" id="PF00497">
    <property type="entry name" value="SBP_bac_3"/>
    <property type="match status" value="1"/>
</dbReference>
<feature type="domain" description="Solute-binding protein family 3/N-terminal" evidence="3">
    <location>
        <begin position="41"/>
        <end position="270"/>
    </location>
</feature>
<dbReference type="SMART" id="SM00062">
    <property type="entry name" value="PBPb"/>
    <property type="match status" value="1"/>
</dbReference>
<keyword evidence="1 2" id="KW-0732">Signal</keyword>
<name>A0A9X2T7A0_9HYPH</name>
<comment type="caution">
    <text evidence="4">The sequence shown here is derived from an EMBL/GenBank/DDBJ whole genome shotgun (WGS) entry which is preliminary data.</text>
</comment>
<evidence type="ECO:0000313" key="4">
    <source>
        <dbReference type="EMBL" id="MCS0497289.1"/>
    </source>
</evidence>
<protein>
    <submittedName>
        <fullName evidence="4">Transporter substrate-binding domain-containing protein</fullName>
    </submittedName>
</protein>
<dbReference type="RefSeq" id="WP_258734448.1">
    <property type="nucleotide sequence ID" value="NZ_JANTHZ010000011.1"/>
</dbReference>
<reference evidence="4" key="1">
    <citation type="submission" date="2022-08" db="EMBL/GenBank/DDBJ databases">
        <authorList>
            <person name="Li F."/>
        </authorList>
    </citation>
    <scope>NUCLEOTIDE SEQUENCE</scope>
    <source>
        <strain evidence="4">MQZ15Z-1</strain>
    </source>
</reference>
<evidence type="ECO:0000256" key="1">
    <source>
        <dbReference type="ARBA" id="ARBA00022729"/>
    </source>
</evidence>
<accession>A0A9X2T7A0</accession>
<organism evidence="4 5">
    <name type="scientific">Ancylobacter mangrovi</name>
    <dbReference type="NCBI Taxonomy" id="2972472"/>
    <lineage>
        <taxon>Bacteria</taxon>
        <taxon>Pseudomonadati</taxon>
        <taxon>Pseudomonadota</taxon>
        <taxon>Alphaproteobacteria</taxon>
        <taxon>Hyphomicrobiales</taxon>
        <taxon>Xanthobacteraceae</taxon>
        <taxon>Ancylobacter</taxon>
    </lineage>
</organism>
<evidence type="ECO:0000313" key="5">
    <source>
        <dbReference type="Proteomes" id="UP001151088"/>
    </source>
</evidence>
<dbReference type="InterPro" id="IPR006311">
    <property type="entry name" value="TAT_signal"/>
</dbReference>